<dbReference type="PANTHER" id="PTHR47073">
    <property type="entry name" value="PROTEIN ANTI-SILENCING 1"/>
    <property type="match status" value="1"/>
</dbReference>
<evidence type="ECO:0000256" key="1">
    <source>
        <dbReference type="SAM" id="MobiDB-lite"/>
    </source>
</evidence>
<protein>
    <recommendedName>
        <fullName evidence="2">BAH domain-containing protein</fullName>
    </recommendedName>
</protein>
<dbReference type="GO" id="GO:0003682">
    <property type="term" value="F:chromatin binding"/>
    <property type="evidence" value="ECO:0007669"/>
    <property type="project" value="InterPro"/>
</dbReference>
<evidence type="ECO:0000259" key="2">
    <source>
        <dbReference type="PROSITE" id="PS51038"/>
    </source>
</evidence>
<accession>A0A484LUC9</accession>
<dbReference type="Proteomes" id="UP000595140">
    <property type="component" value="Unassembled WGS sequence"/>
</dbReference>
<keyword evidence="4" id="KW-1185">Reference proteome</keyword>
<dbReference type="PROSITE" id="PS51038">
    <property type="entry name" value="BAH"/>
    <property type="match status" value="1"/>
</dbReference>
<sequence length="821" mass="92413">MTSSARAVLEDFSTSAGKLDKSEGLEFVWGKKRGVGGKKREVQFYDSFEYDGVQYALHDCVYMHKEGEPEPYIGKLIKIWETADKSKKIKVQWFFRPSEILYHIKDQHFMGNEIFLASGEGIGLSNVNPLEAIAGKCNVVCISEDTRNCQPSEEELKEADYVFYRVFDVARFTLDDIGDTVGGLEVRFVFNRNESEKASQIIKLSSEQNKDTHARVQLNMQKTCNGLKIEMGDPNSRCVALKKNELDVVHGDGNVILKELDSTTEIKPTVVEQIDSIAVNEVILEEDISADKTACNEDKNMDGDTSTKPHMIVVGVDESTNNMKCFGASDSWASSRVKHASVVPLEYKDSSCNKRSSLNDTKPQVRGVTTSPLKEKTDKEKDHCELVKDVKSIKDSIPDLERPWKKAKIDFSAISEDKNKSNVHKPDARSGENEDKVIPKAVDSCQEKISKPSKICAGLDNNSNKEILSPNGSKCLVKPAPPTEVNTKKRNDEVPHSCGLGNDDKPGKYSNVGEDRTSKKAKIDVFDKKSIDGKFNSQRPSIKHIEDEGNVLLKATNSFKERAILPKSIHGFNEGLTKARSSMKPNKLSINNISSLGGTSTNLMEELHDKAIEVTPRHVESITWFKELSWEERMQTANDQGTLVLLRNLDPVYISVEVEDIIWYAFKEKCSAKMIQHSAFSNPNIGLVNNNKQHYKVPNIGQALAIFKTRDAAEKVIRMLKNRYLLVSEQRPLVADIIALPKSQRSSSFVGHLVIDKVRHQMQREMKEAVSTSHCSQPNTIEYEMAMEWRLRQSRSEFCWKTLHKQQGDELRKAAAKLKTY</sequence>
<dbReference type="InterPro" id="IPR001025">
    <property type="entry name" value="BAH_dom"/>
</dbReference>
<dbReference type="FunFam" id="2.30.30.490:FF:000017">
    <property type="entry name" value="Bromo-adjacent homology (BAH) domain-containing protein"/>
    <property type="match status" value="1"/>
</dbReference>
<dbReference type="GO" id="GO:0003723">
    <property type="term" value="F:RNA binding"/>
    <property type="evidence" value="ECO:0007669"/>
    <property type="project" value="TreeGrafter"/>
</dbReference>
<feature type="region of interest" description="Disordered" evidence="1">
    <location>
        <begin position="467"/>
        <end position="517"/>
    </location>
</feature>
<dbReference type="PANTHER" id="PTHR47073:SF9">
    <property type="entry name" value="BAH DOMAIN-CONTAINING PROTEIN"/>
    <property type="match status" value="1"/>
</dbReference>
<dbReference type="OrthoDB" id="1896853at2759"/>
<dbReference type="Pfam" id="PF01426">
    <property type="entry name" value="BAH"/>
    <property type="match status" value="1"/>
</dbReference>
<evidence type="ECO:0000313" key="4">
    <source>
        <dbReference type="Proteomes" id="UP000595140"/>
    </source>
</evidence>
<feature type="compositionally biased region" description="Basic and acidic residues" evidence="1">
    <location>
        <begin position="502"/>
        <end position="517"/>
    </location>
</feature>
<dbReference type="SMART" id="SM00439">
    <property type="entry name" value="BAH"/>
    <property type="match status" value="1"/>
</dbReference>
<gene>
    <name evidence="3" type="ORF">CCAM_LOCUS21663</name>
</gene>
<dbReference type="Gene3D" id="2.30.30.490">
    <property type="match status" value="1"/>
</dbReference>
<reference evidence="3 4" key="1">
    <citation type="submission" date="2018-04" db="EMBL/GenBank/DDBJ databases">
        <authorList>
            <person name="Vogel A."/>
        </authorList>
    </citation>
    <scope>NUCLEOTIDE SEQUENCE [LARGE SCALE GENOMIC DNA]</scope>
</reference>
<dbReference type="EMBL" id="OOIL02002010">
    <property type="protein sequence ID" value="VFQ79887.1"/>
    <property type="molecule type" value="Genomic_DNA"/>
</dbReference>
<proteinExistence type="predicted"/>
<evidence type="ECO:0000313" key="3">
    <source>
        <dbReference type="EMBL" id="VFQ79887.1"/>
    </source>
</evidence>
<dbReference type="InterPro" id="IPR043151">
    <property type="entry name" value="BAH_sf"/>
</dbReference>
<feature type="region of interest" description="Disordered" evidence="1">
    <location>
        <begin position="353"/>
        <end position="380"/>
    </location>
</feature>
<feature type="domain" description="BAH" evidence="2">
    <location>
        <begin position="53"/>
        <end position="178"/>
    </location>
</feature>
<name>A0A484LUC9_9ASTE</name>
<dbReference type="AlphaFoldDB" id="A0A484LUC9"/>
<feature type="compositionally biased region" description="Basic and acidic residues" evidence="1">
    <location>
        <begin position="486"/>
        <end position="495"/>
    </location>
</feature>
<feature type="compositionally biased region" description="Polar residues" evidence="1">
    <location>
        <begin position="353"/>
        <end position="372"/>
    </location>
</feature>
<organism evidence="3 4">
    <name type="scientific">Cuscuta campestris</name>
    <dbReference type="NCBI Taxonomy" id="132261"/>
    <lineage>
        <taxon>Eukaryota</taxon>
        <taxon>Viridiplantae</taxon>
        <taxon>Streptophyta</taxon>
        <taxon>Embryophyta</taxon>
        <taxon>Tracheophyta</taxon>
        <taxon>Spermatophyta</taxon>
        <taxon>Magnoliopsida</taxon>
        <taxon>eudicotyledons</taxon>
        <taxon>Gunneridae</taxon>
        <taxon>Pentapetalae</taxon>
        <taxon>asterids</taxon>
        <taxon>lamiids</taxon>
        <taxon>Solanales</taxon>
        <taxon>Convolvulaceae</taxon>
        <taxon>Cuscuteae</taxon>
        <taxon>Cuscuta</taxon>
        <taxon>Cuscuta subgen. Grammica</taxon>
        <taxon>Cuscuta sect. Cleistogrammica</taxon>
    </lineage>
</organism>